<comment type="caution">
    <text evidence="1">The sequence shown here is derived from an EMBL/GenBank/DDBJ whole genome shotgun (WGS) entry which is preliminary data.</text>
</comment>
<proteinExistence type="predicted"/>
<evidence type="ECO:0000313" key="1">
    <source>
        <dbReference type="EMBL" id="MFD2115813.1"/>
    </source>
</evidence>
<name>A0ABW4YJZ5_9BACL</name>
<organism evidence="1 2">
    <name type="scientific">Paenibacillus yanchengensis</name>
    <dbReference type="NCBI Taxonomy" id="2035833"/>
    <lineage>
        <taxon>Bacteria</taxon>
        <taxon>Bacillati</taxon>
        <taxon>Bacillota</taxon>
        <taxon>Bacilli</taxon>
        <taxon>Bacillales</taxon>
        <taxon>Paenibacillaceae</taxon>
        <taxon>Paenibacillus</taxon>
    </lineage>
</organism>
<dbReference type="RefSeq" id="WP_377771344.1">
    <property type="nucleotide sequence ID" value="NZ_JBHUHO010000024.1"/>
</dbReference>
<evidence type="ECO:0000313" key="2">
    <source>
        <dbReference type="Proteomes" id="UP001597362"/>
    </source>
</evidence>
<keyword evidence="2" id="KW-1185">Reference proteome</keyword>
<accession>A0ABW4YJZ5</accession>
<sequence>MNVPHSQASWHRDFNAKGFNSDKIKKIIVEEMIKLGLNDELARKNASTW</sequence>
<dbReference type="Proteomes" id="UP001597362">
    <property type="component" value="Unassembled WGS sequence"/>
</dbReference>
<gene>
    <name evidence="1" type="ORF">ACFSJH_08750</name>
</gene>
<protein>
    <submittedName>
        <fullName evidence="1">Uncharacterized protein</fullName>
    </submittedName>
</protein>
<dbReference type="EMBL" id="JBHUHO010000024">
    <property type="protein sequence ID" value="MFD2115813.1"/>
    <property type="molecule type" value="Genomic_DNA"/>
</dbReference>
<reference evidence="2" key="1">
    <citation type="journal article" date="2019" name="Int. J. Syst. Evol. Microbiol.">
        <title>The Global Catalogue of Microorganisms (GCM) 10K type strain sequencing project: providing services to taxonomists for standard genome sequencing and annotation.</title>
        <authorList>
            <consortium name="The Broad Institute Genomics Platform"/>
            <consortium name="The Broad Institute Genome Sequencing Center for Infectious Disease"/>
            <person name="Wu L."/>
            <person name="Ma J."/>
        </authorList>
    </citation>
    <scope>NUCLEOTIDE SEQUENCE [LARGE SCALE GENOMIC DNA]</scope>
    <source>
        <strain evidence="2">GH52</strain>
    </source>
</reference>